<proteinExistence type="predicted"/>
<organism evidence="1 2">
    <name type="scientific">Globisporangium ultimum (strain ATCC 200006 / CBS 805.95 / DAOM BR144)</name>
    <name type="common">Pythium ultimum</name>
    <dbReference type="NCBI Taxonomy" id="431595"/>
    <lineage>
        <taxon>Eukaryota</taxon>
        <taxon>Sar</taxon>
        <taxon>Stramenopiles</taxon>
        <taxon>Oomycota</taxon>
        <taxon>Peronosporomycetes</taxon>
        <taxon>Pythiales</taxon>
        <taxon>Pythiaceae</taxon>
        <taxon>Globisporangium</taxon>
    </lineage>
</organism>
<evidence type="ECO:0000313" key="2">
    <source>
        <dbReference type="Proteomes" id="UP000019132"/>
    </source>
</evidence>
<dbReference type="VEuPathDB" id="FungiDB:PYU1_G010473"/>
<evidence type="ECO:0000313" key="1">
    <source>
        <dbReference type="EnsemblProtists" id="PYU1_T010495"/>
    </source>
</evidence>
<dbReference type="EMBL" id="GL376596">
    <property type="status" value="NOT_ANNOTATED_CDS"/>
    <property type="molecule type" value="Genomic_DNA"/>
</dbReference>
<reference evidence="2" key="1">
    <citation type="journal article" date="2010" name="Genome Biol.">
        <title>Genome sequence of the necrotrophic plant pathogen Pythium ultimum reveals original pathogenicity mechanisms and effector repertoire.</title>
        <authorList>
            <person name="Levesque C.A."/>
            <person name="Brouwer H."/>
            <person name="Cano L."/>
            <person name="Hamilton J.P."/>
            <person name="Holt C."/>
            <person name="Huitema E."/>
            <person name="Raffaele S."/>
            <person name="Robideau G.P."/>
            <person name="Thines M."/>
            <person name="Win J."/>
            <person name="Zerillo M.M."/>
            <person name="Beakes G.W."/>
            <person name="Boore J.L."/>
            <person name="Busam D."/>
            <person name="Dumas B."/>
            <person name="Ferriera S."/>
            <person name="Fuerstenberg S.I."/>
            <person name="Gachon C.M."/>
            <person name="Gaulin E."/>
            <person name="Govers F."/>
            <person name="Grenville-Briggs L."/>
            <person name="Horner N."/>
            <person name="Hostetler J."/>
            <person name="Jiang R.H."/>
            <person name="Johnson J."/>
            <person name="Krajaejun T."/>
            <person name="Lin H."/>
            <person name="Meijer H.J."/>
            <person name="Moore B."/>
            <person name="Morris P."/>
            <person name="Phuntmart V."/>
            <person name="Puiu D."/>
            <person name="Shetty J."/>
            <person name="Stajich J.E."/>
            <person name="Tripathy S."/>
            <person name="Wawra S."/>
            <person name="van West P."/>
            <person name="Whitty B.R."/>
            <person name="Coutinho P.M."/>
            <person name="Henrissat B."/>
            <person name="Martin F."/>
            <person name="Thomas P.D."/>
            <person name="Tyler B.M."/>
            <person name="De Vries R.P."/>
            <person name="Kamoun S."/>
            <person name="Yandell M."/>
            <person name="Tisserat N."/>
            <person name="Buell C.R."/>
        </authorList>
    </citation>
    <scope>NUCLEOTIDE SEQUENCE</scope>
    <source>
        <strain evidence="2">DAOM:BR144</strain>
    </source>
</reference>
<dbReference type="EnsemblProtists" id="PYU1_T010495">
    <property type="protein sequence ID" value="PYU1_T010495"/>
    <property type="gene ID" value="PYU1_G010473"/>
</dbReference>
<reference evidence="2" key="2">
    <citation type="submission" date="2010-04" db="EMBL/GenBank/DDBJ databases">
        <authorList>
            <person name="Buell R."/>
            <person name="Hamilton J."/>
            <person name="Hostetler J."/>
        </authorList>
    </citation>
    <scope>NUCLEOTIDE SEQUENCE [LARGE SCALE GENOMIC DNA]</scope>
    <source>
        <strain evidence="2">DAOM:BR144</strain>
    </source>
</reference>
<accession>K3WZU6</accession>
<dbReference type="Proteomes" id="UP000019132">
    <property type="component" value="Unassembled WGS sequence"/>
</dbReference>
<name>K3WZU6_GLOUD</name>
<sequence length="188" mass="21160">GVYGITNFNDKPQWWNSSDDIFNNYNYDEFVRKYGLKEDDEGSLSVADFLNLSVRTRPQNSSFLSAVHELLVKMLRKPSLAGVSISDPDAHIEFTRVNITEKIVFDAMMIEIPIYRRISASDGNAFGAEDALSYGVEYNDEGSIRFFSETFCTSIACAFVAYDRDFQSAAIFLSPKVEALALRINDGE</sequence>
<protein>
    <submittedName>
        <fullName evidence="1">Uncharacterized protein</fullName>
    </submittedName>
</protein>
<reference evidence="1" key="3">
    <citation type="submission" date="2015-02" db="UniProtKB">
        <authorList>
            <consortium name="EnsemblProtists"/>
        </authorList>
    </citation>
    <scope>IDENTIFICATION</scope>
    <source>
        <strain evidence="1">DAOM BR144</strain>
    </source>
</reference>
<dbReference type="AlphaFoldDB" id="K3WZU6"/>
<dbReference type="InParanoid" id="K3WZU6"/>
<dbReference type="HOGENOM" id="CLU_1444595_0_0_1"/>
<keyword evidence="2" id="KW-1185">Reference proteome</keyword>